<comment type="similarity">
    <text evidence="1 4">Belongs to the serpin family.</text>
</comment>
<dbReference type="InterPro" id="IPR000215">
    <property type="entry name" value="Serpin_fam"/>
</dbReference>
<keyword evidence="9" id="KW-1185">Reference proteome</keyword>
<dbReference type="Pfam" id="PF00079">
    <property type="entry name" value="Serpin"/>
    <property type="match status" value="1"/>
</dbReference>
<dbReference type="SUPFAM" id="SSF57567">
    <property type="entry name" value="Serine protease inhibitors"/>
    <property type="match status" value="11"/>
</dbReference>
<dbReference type="InterPro" id="IPR036084">
    <property type="entry name" value="Ser_inhib-like_sf"/>
</dbReference>
<dbReference type="PANTHER" id="PTHR11461">
    <property type="entry name" value="SERINE PROTEASE INHIBITOR, SERPIN"/>
    <property type="match status" value="1"/>
</dbReference>
<evidence type="ECO:0000256" key="1">
    <source>
        <dbReference type="ARBA" id="ARBA00009500"/>
    </source>
</evidence>
<organism evidence="8 9">
    <name type="scientific">Chilo suppressalis</name>
    <name type="common">Asiatic rice borer moth</name>
    <dbReference type="NCBI Taxonomy" id="168631"/>
    <lineage>
        <taxon>Eukaryota</taxon>
        <taxon>Metazoa</taxon>
        <taxon>Ecdysozoa</taxon>
        <taxon>Arthropoda</taxon>
        <taxon>Hexapoda</taxon>
        <taxon>Insecta</taxon>
        <taxon>Pterygota</taxon>
        <taxon>Neoptera</taxon>
        <taxon>Endopterygota</taxon>
        <taxon>Lepidoptera</taxon>
        <taxon>Glossata</taxon>
        <taxon>Ditrysia</taxon>
        <taxon>Pyraloidea</taxon>
        <taxon>Crambidae</taxon>
        <taxon>Crambinae</taxon>
        <taxon>Chilo</taxon>
    </lineage>
</organism>
<accession>A0ABN8L8K7</accession>
<dbReference type="InterPro" id="IPR042185">
    <property type="entry name" value="Serpin_sf_2"/>
</dbReference>
<dbReference type="CDD" id="cd19579">
    <property type="entry name" value="serpin1K-like"/>
    <property type="match status" value="1"/>
</dbReference>
<sequence>MWKFVLIVGITAGMFLSVTYAGSNEAISDESSESSEDDSAEDNDNYEDGNNDTECSCKKNCPEGEEYSDCPQAICGPITCDETGFPKTICGDKAICEPGCLCKDGKLRNKDGECVSPDQCPSCGGDKNAMLGCGTNCKKKCSDLVNPNRVCGIGCQLNGCNCKNGFYYDSNLKKCVKPEECTSTCPKGEVYSACPAAICGPLTCAEAGYPKKSCGNSSPCSSNASCICQDSYLRNSTGKCIPSNQCPSCGGDENAIPSNRGNCGRTCADVGKNVTACPEVYIINGCECKPNYYYDTKIKKCVTAEKCIPSCPAGEEYLDCPEASCKPLTCDEVGYPKSNCGNSSLHSCKPRCVCKYGNVKNKAGKCVSRKECPSCGGDINAEPGCATNCGKKCSDVVIPKLMCPKICFNNGCDCKKGYYYNGVSKKCVKAEDCPSSSVCPKPNEVYASCPSPGPGQLCTDYLKNSTCPSDNSGNNTTVCHPACICKKDTYRNKKGNCVSGSQCKDDACPDGEEYSECPDASCSPLTCDKAGFPNPNCGNSSSCPGKPGCICKDGKLRNKDGKCVDSNECPSCGGDENAVLGCGNHCGRTCADLRSNVTRICPLYCILNACSCRPNYYYDGNTKKCVKPEQCSSTCPVGEVYKECPPVECDADYCPRSSDSPLKCPIPKKCAKGRCVCGPNKKRDRKTGKCIPVAKCPPFPCSKPNEVYDKCPQESQCPRETCDDYLENSPCAKHRLGISVPCKPACKCKKGYYKDSKGNCVTPQKCEELACKPNEVFSSCSNAICRAQDCKDKGKPVPCPKLKPGACIPGCVCRENYLKKNGECVPEDQCVDNEKECGCGQKPQQPSNNTCGNVENLKLALTHGSNMFTINFLYQQVKANPGKSVISSPTSALPCLAILALKADGPTFTEIAKVMNLTTKEQIRCVFKSFLDSFQTAEGTQLDLANKIYVSENYKLNSSFEQDTKNIINAEVESANFSEPVKAAANANKWVSDQTKGKIKDLISPSMLDSLTRLILLSACYFKGTWKTKFNPNNTKSTDFYVNPSKTIKVDMMQLKTKMKYSNNKDLDAQLIELPYMDLNVTLLVVVPNQKFSSSDLLVKMQDPTILNTAMNNLYEETVTLYLPKIDVSSSTDLKEILKSIGVKTIFDDSAAELRGLIVPDEDLYVSKAVQKATITINEEGSVAAAANAFIVSTRTASVRPQMQYVVKADHPYLYCIKIRKILLFCGVFTG</sequence>
<dbReference type="SMART" id="SM00093">
    <property type="entry name" value="SERPIN"/>
    <property type="match status" value="1"/>
</dbReference>
<proteinExistence type="inferred from homology"/>
<keyword evidence="2" id="KW-0646">Protease inhibitor</keyword>
<dbReference type="Pfam" id="PF01826">
    <property type="entry name" value="TIL"/>
    <property type="match status" value="4"/>
</dbReference>
<evidence type="ECO:0000256" key="3">
    <source>
        <dbReference type="ARBA" id="ARBA00022900"/>
    </source>
</evidence>
<feature type="region of interest" description="Disordered" evidence="5">
    <location>
        <begin position="27"/>
        <end position="54"/>
    </location>
</feature>
<dbReference type="Gene3D" id="2.30.39.10">
    <property type="entry name" value="Alpha-1-antitrypsin, domain 1"/>
    <property type="match status" value="1"/>
</dbReference>
<evidence type="ECO:0000256" key="6">
    <source>
        <dbReference type="SAM" id="SignalP"/>
    </source>
</evidence>
<feature type="domain" description="Serpin" evidence="7">
    <location>
        <begin position="873"/>
        <end position="1230"/>
    </location>
</feature>
<keyword evidence="3" id="KW-0722">Serine protease inhibitor</keyword>
<feature type="compositionally biased region" description="Acidic residues" evidence="5">
    <location>
        <begin position="27"/>
        <end position="51"/>
    </location>
</feature>
<dbReference type="Gene3D" id="3.30.497.10">
    <property type="entry name" value="Antithrombin, subunit I, domain 2"/>
    <property type="match status" value="1"/>
</dbReference>
<dbReference type="InterPro" id="IPR023796">
    <property type="entry name" value="Serpin_dom"/>
</dbReference>
<reference evidence="8" key="1">
    <citation type="submission" date="2021-12" db="EMBL/GenBank/DDBJ databases">
        <authorList>
            <person name="King R."/>
        </authorList>
    </citation>
    <scope>NUCLEOTIDE SEQUENCE</scope>
</reference>
<protein>
    <recommendedName>
        <fullName evidence="7">Serpin domain-containing protein</fullName>
    </recommendedName>
</protein>
<dbReference type="CDD" id="cd19941">
    <property type="entry name" value="TIL"/>
    <property type="match status" value="8"/>
</dbReference>
<dbReference type="EMBL" id="OU963902">
    <property type="protein sequence ID" value="CAH2992097.1"/>
    <property type="molecule type" value="Genomic_DNA"/>
</dbReference>
<feature type="signal peptide" evidence="6">
    <location>
        <begin position="1"/>
        <end position="21"/>
    </location>
</feature>
<dbReference type="InterPro" id="IPR002919">
    <property type="entry name" value="TIL_dom"/>
</dbReference>
<evidence type="ECO:0000256" key="2">
    <source>
        <dbReference type="ARBA" id="ARBA00022690"/>
    </source>
</evidence>
<dbReference type="Proteomes" id="UP001153292">
    <property type="component" value="Chromosome 9"/>
</dbReference>
<evidence type="ECO:0000256" key="4">
    <source>
        <dbReference type="RuleBase" id="RU000411"/>
    </source>
</evidence>
<dbReference type="SUPFAM" id="SSF56574">
    <property type="entry name" value="Serpins"/>
    <property type="match status" value="1"/>
</dbReference>
<evidence type="ECO:0000256" key="5">
    <source>
        <dbReference type="SAM" id="MobiDB-lite"/>
    </source>
</evidence>
<dbReference type="PANTHER" id="PTHR11461:SF211">
    <property type="entry name" value="GH10112P-RELATED"/>
    <property type="match status" value="1"/>
</dbReference>
<evidence type="ECO:0000259" key="7">
    <source>
        <dbReference type="SMART" id="SM00093"/>
    </source>
</evidence>
<gene>
    <name evidence="8" type="ORF">CHILSU_LOCUS11077</name>
</gene>
<keyword evidence="6" id="KW-0732">Signal</keyword>
<name>A0ABN8L8K7_CHISP</name>
<feature type="chain" id="PRO_5047396256" description="Serpin domain-containing protein" evidence="6">
    <location>
        <begin position="22"/>
        <end position="1231"/>
    </location>
</feature>
<dbReference type="InterPro" id="IPR042178">
    <property type="entry name" value="Serpin_sf_1"/>
</dbReference>
<dbReference type="InterPro" id="IPR036186">
    <property type="entry name" value="Serpin_sf"/>
</dbReference>
<dbReference type="Gene3D" id="2.10.25.10">
    <property type="entry name" value="Laminin"/>
    <property type="match status" value="12"/>
</dbReference>
<evidence type="ECO:0000313" key="8">
    <source>
        <dbReference type="EMBL" id="CAH2992097.1"/>
    </source>
</evidence>
<evidence type="ECO:0000313" key="9">
    <source>
        <dbReference type="Proteomes" id="UP001153292"/>
    </source>
</evidence>